<evidence type="ECO:0000256" key="3">
    <source>
        <dbReference type="ARBA" id="ARBA00008397"/>
    </source>
</evidence>
<evidence type="ECO:0000256" key="6">
    <source>
        <dbReference type="ARBA" id="ARBA00023235"/>
    </source>
</evidence>
<dbReference type="GO" id="GO:0008880">
    <property type="term" value="F:glucuronate isomerase activity"/>
    <property type="evidence" value="ECO:0007669"/>
    <property type="project" value="UniProtKB-EC"/>
</dbReference>
<dbReference type="InterPro" id="IPR003766">
    <property type="entry name" value="Uronate_isomerase"/>
</dbReference>
<dbReference type="PANTHER" id="PTHR30068:SF4">
    <property type="entry name" value="URONATE ISOMERASE"/>
    <property type="match status" value="1"/>
</dbReference>
<evidence type="ECO:0000313" key="9">
    <source>
        <dbReference type="Proteomes" id="UP001223712"/>
    </source>
</evidence>
<dbReference type="InterPro" id="IPR032466">
    <property type="entry name" value="Metal_Hydrolase"/>
</dbReference>
<protein>
    <recommendedName>
        <fullName evidence="5 7">Uronate isomerase</fullName>
        <ecNumber evidence="4 7">5.3.1.12</ecNumber>
    </recommendedName>
    <alternativeName>
        <fullName evidence="7">Glucuronate isomerase</fullName>
    </alternativeName>
    <alternativeName>
        <fullName evidence="7">Uronic isomerase</fullName>
    </alternativeName>
</protein>
<accession>A0ABT8CNE1</accession>
<dbReference type="RefSeq" id="WP_261839832.1">
    <property type="nucleotide sequence ID" value="NZ_AP025459.1"/>
</dbReference>
<keyword evidence="9" id="KW-1185">Reference proteome</keyword>
<dbReference type="SUPFAM" id="SSF51556">
    <property type="entry name" value="Metallo-dependent hydrolases"/>
    <property type="match status" value="1"/>
</dbReference>
<name>A0ABT8CNE1_9VIBR</name>
<dbReference type="NCBIfam" id="NF002794">
    <property type="entry name" value="PRK02925.1"/>
    <property type="match status" value="1"/>
</dbReference>
<dbReference type="Gene3D" id="3.20.20.140">
    <property type="entry name" value="Metal-dependent hydrolases"/>
    <property type="match status" value="1"/>
</dbReference>
<dbReference type="Proteomes" id="UP001223712">
    <property type="component" value="Unassembled WGS sequence"/>
</dbReference>
<dbReference type="EMBL" id="JAUFQY010000002">
    <property type="protein sequence ID" value="MDN3702286.1"/>
    <property type="molecule type" value="Genomic_DNA"/>
</dbReference>
<dbReference type="Pfam" id="PF02614">
    <property type="entry name" value="UxaC"/>
    <property type="match status" value="1"/>
</dbReference>
<evidence type="ECO:0000256" key="4">
    <source>
        <dbReference type="ARBA" id="ARBA00012546"/>
    </source>
</evidence>
<evidence type="ECO:0000256" key="7">
    <source>
        <dbReference type="HAMAP-Rule" id="MF_00675"/>
    </source>
</evidence>
<evidence type="ECO:0000256" key="2">
    <source>
        <dbReference type="ARBA" id="ARBA00004892"/>
    </source>
</evidence>
<keyword evidence="6 7" id="KW-0413">Isomerase</keyword>
<comment type="similarity">
    <text evidence="3 7">Belongs to the metallo-dependent hydrolases superfamily. Uronate isomerase family.</text>
</comment>
<organism evidence="8 9">
    <name type="scientific">Vibrio artabrorum</name>
    <dbReference type="NCBI Taxonomy" id="446374"/>
    <lineage>
        <taxon>Bacteria</taxon>
        <taxon>Pseudomonadati</taxon>
        <taxon>Pseudomonadota</taxon>
        <taxon>Gammaproteobacteria</taxon>
        <taxon>Vibrionales</taxon>
        <taxon>Vibrionaceae</taxon>
        <taxon>Vibrio</taxon>
    </lineage>
</organism>
<comment type="catalytic activity">
    <reaction evidence="7">
        <text>aldehydo-D-galacturonate = keto-D-tagaturonate</text>
        <dbReference type="Rhea" id="RHEA:27702"/>
        <dbReference type="ChEBI" id="CHEBI:12952"/>
        <dbReference type="ChEBI" id="CHEBI:17886"/>
    </reaction>
</comment>
<evidence type="ECO:0000256" key="1">
    <source>
        <dbReference type="ARBA" id="ARBA00001165"/>
    </source>
</evidence>
<comment type="catalytic activity">
    <reaction evidence="1 7">
        <text>D-glucuronate = D-fructuronate</text>
        <dbReference type="Rhea" id="RHEA:13049"/>
        <dbReference type="ChEBI" id="CHEBI:58720"/>
        <dbReference type="ChEBI" id="CHEBI:59863"/>
        <dbReference type="EC" id="5.3.1.12"/>
    </reaction>
</comment>
<sequence length="470" mass="54134">MASFLTENFLLSNDTAQQLYHEYAALQPIYDYHCHLDPKEIAENRRFDNISQIWLEGDHYKWRAMRCAGIEEELITGQGSDYDKFIAWAHTVPKTLGNPLFHWTHLELRNPFGIKDMLLTPETADNLWHHCNELLATPEFSARGIMHAMNVKMVGTTDNPIDSLEHHRVIASDPSMTCKVLPSWRPDQAFKIELNGFSQYLKQLGDVTGIKITRFTELLQALDIRLLHFRAHGCRAADHGIETMRFADIPTESTLDTILSRRLNNESLTETEHAQFSTAVQVWLGKRYAHLGWVMQLHLGAQRDNNTRMLNLVGNNSGFDSIGDQNYAWELAHLLDEMDKTDELPRTILYCLNPRDNEMLATMIGNFQGGGIAGKVQFGSGWWFNDQKDGMRRQMEQLSQLGLISQFVGMLTDSRSFLSYTRHEYFRRILCNMIGQWAEHGEVPNDISLLGEMVKDICFTNAQRYFEQRD</sequence>
<dbReference type="PANTHER" id="PTHR30068">
    <property type="entry name" value="URONATE ISOMERASE"/>
    <property type="match status" value="1"/>
</dbReference>
<evidence type="ECO:0000256" key="5">
    <source>
        <dbReference type="ARBA" id="ARBA00020555"/>
    </source>
</evidence>
<gene>
    <name evidence="7 8" type="primary">uxaC</name>
    <name evidence="8" type="ORF">QWY96_17710</name>
</gene>
<reference evidence="9" key="1">
    <citation type="journal article" date="2019" name="Int. J. Syst. Evol. Microbiol.">
        <title>The Global Catalogue of Microorganisms (GCM) 10K type strain sequencing project: providing services to taxonomists for standard genome sequencing and annotation.</title>
        <authorList>
            <consortium name="The Broad Institute Genomics Platform"/>
            <consortium name="The Broad Institute Genome Sequencing Center for Infectious Disease"/>
            <person name="Wu L."/>
            <person name="Ma J."/>
        </authorList>
    </citation>
    <scope>NUCLEOTIDE SEQUENCE [LARGE SCALE GENOMIC DNA]</scope>
    <source>
        <strain evidence="9">CECT 7226</strain>
    </source>
</reference>
<dbReference type="Gene3D" id="1.10.2020.10">
    <property type="entry name" value="uronate isomerase, domain 2, chain A"/>
    <property type="match status" value="1"/>
</dbReference>
<dbReference type="EC" id="5.3.1.12" evidence="4 7"/>
<evidence type="ECO:0000313" key="8">
    <source>
        <dbReference type="EMBL" id="MDN3702286.1"/>
    </source>
</evidence>
<dbReference type="HAMAP" id="MF_00675">
    <property type="entry name" value="UxaC"/>
    <property type="match status" value="1"/>
</dbReference>
<comment type="caution">
    <text evidence="8">The sequence shown here is derived from an EMBL/GenBank/DDBJ whole genome shotgun (WGS) entry which is preliminary data.</text>
</comment>
<comment type="pathway">
    <text evidence="2 7">Carbohydrate metabolism; pentose and glucuronate interconversion.</text>
</comment>
<proteinExistence type="inferred from homology"/>